<dbReference type="Gene3D" id="1.25.40.10">
    <property type="entry name" value="Tetratricopeptide repeat domain"/>
    <property type="match status" value="1"/>
</dbReference>
<accession>A0A0J6GRY5</accession>
<dbReference type="SUPFAM" id="SSF48452">
    <property type="entry name" value="TPR-like"/>
    <property type="match status" value="1"/>
</dbReference>
<evidence type="ECO:0000313" key="4">
    <source>
        <dbReference type="Proteomes" id="UP000183155"/>
    </source>
</evidence>
<dbReference type="PATRIC" id="fig|47884.3.peg.3315"/>
<evidence type="ECO:0000313" key="3">
    <source>
        <dbReference type="Proteomes" id="UP000036395"/>
    </source>
</evidence>
<gene>
    <name evidence="2" type="ORF">SAMN04490203_2619</name>
    <name evidence="1" type="ORF">TU78_14285</name>
</gene>
<dbReference type="AlphaFoldDB" id="A0A0J6GRY5"/>
<keyword evidence="4" id="KW-1185">Reference proteome</keyword>
<dbReference type="Pfam" id="PF05159">
    <property type="entry name" value="Capsule_synth"/>
    <property type="match status" value="1"/>
</dbReference>
<evidence type="ECO:0000313" key="1">
    <source>
        <dbReference type="EMBL" id="KMM84385.1"/>
    </source>
</evidence>
<proteinExistence type="predicted"/>
<dbReference type="STRING" id="47884.SAMN04490203_2619"/>
<name>A0A0J6GRY5_PSETA</name>
<sequence length="749" mass="83610">MISIQRHIIVKAIFLLSKMGAHRASLACTDRLLRLNVSLSQLRQAVVTANLHNNQASALRYANSAIEKYPSNSFGYIEKAKILGGRGDEEEAIEILKRAPSCSQVSEMLALYRSPLFAQQTKETFTKPKPLVSTSDLEKSFLLAGNDESWLNIIATQARQAIKSDPLNLTNFSILTRVYSQLNQHEALIETINSFPEHVSSTLNYRLMLSKAYQMARNQEAALDVLLAAQVNYPSERKLLMRISDMLRDDAQVARAYSYLCGAQACYPAFGSVKRLSFEIDHALYDDARNTLLGILSFPRETLMKFMPMINRATPFFPDLYEKTQAARNLAQSLLSAEKGKKGINPNDQVKVAVKCRWLHEAQLIINRNKGGTQPVSEENQAWLDAVIRNLGKSRVLAEIANTNEVSQHLYGWSNGTIVDIEPSTMDLSKVVEVFIPTVFFAAPNEEKPSYATVREFLSNVYGYLLSRKDLILVPRHQWNWRNCDPRIPGARIVSYHTNAPLSDNHLHIQEVPLAGRCSMDHQGFAGYSSLATIHAPIEQSTTEVTAEVLAANEEALREAYIHNNVSKYAQSAERITYTDEYVFVALQIPTDTVAALAEITGADLVRTVAEYYAGTTTKVRVKRHPYCNSMTVQKTLEALSSRGAIEMSDASVHDLISGAKAVFTVNSGVGLEALLHRRPVVVTGECDYSYAVAAYPRSIDELKTRLDSELVYDAQRTQKLLHHYVNAYSMAANDEAGIHNNLARWLNG</sequence>
<evidence type="ECO:0000313" key="2">
    <source>
        <dbReference type="EMBL" id="SEC54582.1"/>
    </source>
</evidence>
<dbReference type="EMBL" id="FNRS01000001">
    <property type="protein sequence ID" value="SEC54582.1"/>
    <property type="molecule type" value="Genomic_DNA"/>
</dbReference>
<organism evidence="1 3">
    <name type="scientific">Pseudomonas taetrolens</name>
    <dbReference type="NCBI Taxonomy" id="47884"/>
    <lineage>
        <taxon>Bacteria</taxon>
        <taxon>Pseudomonadati</taxon>
        <taxon>Pseudomonadota</taxon>
        <taxon>Gammaproteobacteria</taxon>
        <taxon>Pseudomonadales</taxon>
        <taxon>Pseudomonadaceae</taxon>
        <taxon>Pseudomonas</taxon>
    </lineage>
</organism>
<dbReference type="OrthoDB" id="6713140at2"/>
<dbReference type="EMBL" id="JYLA01000005">
    <property type="protein sequence ID" value="KMM84385.1"/>
    <property type="molecule type" value="Genomic_DNA"/>
</dbReference>
<dbReference type="InterPro" id="IPR007833">
    <property type="entry name" value="Capsule_polysaccharide_synth"/>
</dbReference>
<comment type="caution">
    <text evidence="1">The sequence shown here is derived from an EMBL/GenBank/DDBJ whole genome shotgun (WGS) entry which is preliminary data.</text>
</comment>
<dbReference type="Proteomes" id="UP000036395">
    <property type="component" value="Unassembled WGS sequence"/>
</dbReference>
<dbReference type="RefSeq" id="WP_048382161.1">
    <property type="nucleotide sequence ID" value="NZ_FNRS01000001.1"/>
</dbReference>
<dbReference type="Proteomes" id="UP000183155">
    <property type="component" value="Unassembled WGS sequence"/>
</dbReference>
<dbReference type="GO" id="GO:0015774">
    <property type="term" value="P:polysaccharide transport"/>
    <property type="evidence" value="ECO:0007669"/>
    <property type="project" value="InterPro"/>
</dbReference>
<reference evidence="2 4" key="2">
    <citation type="submission" date="2016-10" db="EMBL/GenBank/DDBJ databases">
        <authorList>
            <person name="Varghese N."/>
            <person name="Submissions S."/>
        </authorList>
    </citation>
    <scope>NUCLEOTIDE SEQUENCE [LARGE SCALE GENOMIC DNA]</scope>
    <source>
        <strain evidence="2 4">BS3652</strain>
    </source>
</reference>
<protein>
    <submittedName>
        <fullName evidence="1">Capsule biosynthesis protein</fullName>
    </submittedName>
    <submittedName>
        <fullName evidence="2">Capsule polysaccharide biosynthesis protein</fullName>
    </submittedName>
</protein>
<dbReference type="InterPro" id="IPR011990">
    <property type="entry name" value="TPR-like_helical_dom_sf"/>
</dbReference>
<dbReference type="GO" id="GO:0000271">
    <property type="term" value="P:polysaccharide biosynthetic process"/>
    <property type="evidence" value="ECO:0007669"/>
    <property type="project" value="InterPro"/>
</dbReference>
<reference evidence="1 3" key="1">
    <citation type="submission" date="2015-02" db="EMBL/GenBank/DDBJ databases">
        <title>Pseudomonas helleri sp. nov. and Pseudomonas weihenstephanensis sp. nov., isolated from raw cows milk.</title>
        <authorList>
            <person name="von Neubeck M."/>
            <person name="Huptas C."/>
            <person name="Wenning M."/>
            <person name="Scherer S."/>
        </authorList>
    </citation>
    <scope>NUCLEOTIDE SEQUENCE [LARGE SCALE GENOMIC DNA]</scope>
    <source>
        <strain evidence="1 3">DSM 21104</strain>
    </source>
</reference>